<dbReference type="GO" id="GO:0003700">
    <property type="term" value="F:DNA-binding transcription factor activity"/>
    <property type="evidence" value="ECO:0007669"/>
    <property type="project" value="InterPro"/>
</dbReference>
<dbReference type="RefSeq" id="WP_181677146.1">
    <property type="nucleotide sequence ID" value="NZ_JABJVM010000012.1"/>
</dbReference>
<dbReference type="GO" id="GO:0032993">
    <property type="term" value="C:protein-DNA complex"/>
    <property type="evidence" value="ECO:0007669"/>
    <property type="project" value="TreeGrafter"/>
</dbReference>
<evidence type="ECO:0000313" key="6">
    <source>
        <dbReference type="EMBL" id="MBA3926948.1"/>
    </source>
</evidence>
<dbReference type="Gene3D" id="3.40.190.10">
    <property type="entry name" value="Periplasmic binding protein-like II"/>
    <property type="match status" value="2"/>
</dbReference>
<dbReference type="InterPro" id="IPR036390">
    <property type="entry name" value="WH_DNA-bd_sf"/>
</dbReference>
<dbReference type="EMBL" id="JABJVM010000012">
    <property type="protein sequence ID" value="MBA3926948.1"/>
    <property type="molecule type" value="Genomic_DNA"/>
</dbReference>
<dbReference type="PRINTS" id="PR00039">
    <property type="entry name" value="HTHLYSR"/>
</dbReference>
<protein>
    <submittedName>
        <fullName evidence="6">LysR family transcriptional regulator</fullName>
    </submittedName>
</protein>
<dbReference type="AlphaFoldDB" id="A0A7W1T7L9"/>
<comment type="caution">
    <text evidence="6">The sequence shown here is derived from an EMBL/GenBank/DDBJ whole genome shotgun (WGS) entry which is preliminary data.</text>
</comment>
<sequence length="299" mass="34113">MKLTTLNYFVKVATESSFTKASEKLYISQPTLSRHIQELEAELGVALFIRRSHTITLTRAGEQFLAEVNDILTRVDKLAHMFDEQESPDRTAQIIKIGYLSNFNMSKMYELLERFKISHPHVPFLMKQDTPMKLADGLLSGQYDLVFNLLTYFQSSDTVEKAIFLENHLQIAMPVNHALSHKKKLRFSDLSQETFILLERQQSPVIVDYVVGQGLKNGFNLKANSYVKDLDEGLSLVSVGKGSAFLYSGMNDGTLEDKYRIKIVDLESDSEDQNIVAAFDKEHETSLLLDLFTFIQREL</sequence>
<evidence type="ECO:0000256" key="4">
    <source>
        <dbReference type="ARBA" id="ARBA00023163"/>
    </source>
</evidence>
<keyword evidence="7" id="KW-1185">Reference proteome</keyword>
<dbReference type="FunFam" id="1.10.10.10:FF:000001">
    <property type="entry name" value="LysR family transcriptional regulator"/>
    <property type="match status" value="1"/>
</dbReference>
<evidence type="ECO:0000256" key="1">
    <source>
        <dbReference type="ARBA" id="ARBA00009437"/>
    </source>
</evidence>
<dbReference type="Proteomes" id="UP000548787">
    <property type="component" value="Unassembled WGS sequence"/>
</dbReference>
<dbReference type="Gene3D" id="1.10.10.10">
    <property type="entry name" value="Winged helix-like DNA-binding domain superfamily/Winged helix DNA-binding domain"/>
    <property type="match status" value="1"/>
</dbReference>
<dbReference type="InterPro" id="IPR005119">
    <property type="entry name" value="LysR_subst-bd"/>
</dbReference>
<dbReference type="GO" id="GO:0003677">
    <property type="term" value="F:DNA binding"/>
    <property type="evidence" value="ECO:0007669"/>
    <property type="project" value="UniProtKB-KW"/>
</dbReference>
<name>A0A7W1T7L9_9LIST</name>
<reference evidence="6 7" key="2">
    <citation type="submission" date="2020-08" db="EMBL/GenBank/DDBJ databases">
        <title>Listeria ohnekaius sp. nov. and Listeria portnoyii sp. nov. isolated from non-agricultural and natural environments.</title>
        <authorList>
            <person name="Weller D."/>
            <person name="Belias A.M."/>
            <person name="Liao J."/>
            <person name="Guo S."/>
            <person name="Orsi R.H."/>
            <person name="Wiedmann M."/>
        </authorList>
    </citation>
    <scope>NUCLEOTIDE SEQUENCE [LARGE SCALE GENOMIC DNA]</scope>
    <source>
        <strain evidence="6 7">FSL W9-0585</strain>
    </source>
</reference>
<evidence type="ECO:0000256" key="2">
    <source>
        <dbReference type="ARBA" id="ARBA00023015"/>
    </source>
</evidence>
<evidence type="ECO:0000259" key="5">
    <source>
        <dbReference type="PROSITE" id="PS50931"/>
    </source>
</evidence>
<dbReference type="Pfam" id="PF00126">
    <property type="entry name" value="HTH_1"/>
    <property type="match status" value="1"/>
</dbReference>
<dbReference type="PANTHER" id="PTHR30346">
    <property type="entry name" value="TRANSCRIPTIONAL DUAL REGULATOR HCAR-RELATED"/>
    <property type="match status" value="1"/>
</dbReference>
<comment type="similarity">
    <text evidence="1">Belongs to the LysR transcriptional regulatory family.</text>
</comment>
<reference evidence="6 7" key="1">
    <citation type="submission" date="2020-05" db="EMBL/GenBank/DDBJ databases">
        <authorList>
            <person name="Carlin C.R."/>
        </authorList>
    </citation>
    <scope>NUCLEOTIDE SEQUENCE [LARGE SCALE GENOMIC DNA]</scope>
    <source>
        <strain evidence="6 7">FSL W9-0585</strain>
    </source>
</reference>
<dbReference type="PANTHER" id="PTHR30346:SF0">
    <property type="entry name" value="HCA OPERON TRANSCRIPTIONAL ACTIVATOR HCAR"/>
    <property type="match status" value="1"/>
</dbReference>
<dbReference type="InterPro" id="IPR000847">
    <property type="entry name" value="LysR_HTH_N"/>
</dbReference>
<accession>A0A7W1T7L9</accession>
<feature type="domain" description="HTH lysR-type" evidence="5">
    <location>
        <begin position="1"/>
        <end position="58"/>
    </location>
</feature>
<keyword evidence="4" id="KW-0804">Transcription</keyword>
<dbReference type="PROSITE" id="PS50931">
    <property type="entry name" value="HTH_LYSR"/>
    <property type="match status" value="1"/>
</dbReference>
<dbReference type="Pfam" id="PF03466">
    <property type="entry name" value="LysR_substrate"/>
    <property type="match status" value="1"/>
</dbReference>
<keyword evidence="2" id="KW-0805">Transcription regulation</keyword>
<keyword evidence="3" id="KW-0238">DNA-binding</keyword>
<evidence type="ECO:0000313" key="7">
    <source>
        <dbReference type="Proteomes" id="UP000548787"/>
    </source>
</evidence>
<dbReference type="SUPFAM" id="SSF46785">
    <property type="entry name" value="Winged helix' DNA-binding domain"/>
    <property type="match status" value="1"/>
</dbReference>
<gene>
    <name evidence="6" type="ORF">HPK16_11395</name>
</gene>
<dbReference type="InterPro" id="IPR036388">
    <property type="entry name" value="WH-like_DNA-bd_sf"/>
</dbReference>
<dbReference type="SUPFAM" id="SSF53850">
    <property type="entry name" value="Periplasmic binding protein-like II"/>
    <property type="match status" value="1"/>
</dbReference>
<organism evidence="6 7">
    <name type="scientific">Listeria rustica</name>
    <dbReference type="NCBI Taxonomy" id="2713503"/>
    <lineage>
        <taxon>Bacteria</taxon>
        <taxon>Bacillati</taxon>
        <taxon>Bacillota</taxon>
        <taxon>Bacilli</taxon>
        <taxon>Bacillales</taxon>
        <taxon>Listeriaceae</taxon>
        <taxon>Listeria</taxon>
    </lineage>
</organism>
<proteinExistence type="inferred from homology"/>
<evidence type="ECO:0000256" key="3">
    <source>
        <dbReference type="ARBA" id="ARBA00023125"/>
    </source>
</evidence>